<keyword evidence="5" id="KW-1185">Reference proteome</keyword>
<dbReference type="EMBL" id="VUMM01000027">
    <property type="protein sequence ID" value="MSS02334.1"/>
    <property type="molecule type" value="Genomic_DNA"/>
</dbReference>
<dbReference type="InterPro" id="IPR006674">
    <property type="entry name" value="HD_domain"/>
</dbReference>
<accession>A0A7X2N4L3</accession>
<feature type="domain" description="HD" evidence="3">
    <location>
        <begin position="15"/>
        <end position="170"/>
    </location>
</feature>
<dbReference type="GO" id="GO:0046872">
    <property type="term" value="F:metal ion binding"/>
    <property type="evidence" value="ECO:0007669"/>
    <property type="project" value="UniProtKB-KW"/>
</dbReference>
<dbReference type="SUPFAM" id="SSF109604">
    <property type="entry name" value="HD-domain/PDEase-like"/>
    <property type="match status" value="1"/>
</dbReference>
<gene>
    <name evidence="4" type="ORF">FYJ50_09580</name>
</gene>
<evidence type="ECO:0000313" key="4">
    <source>
        <dbReference type="EMBL" id="MSS02334.1"/>
    </source>
</evidence>
<keyword evidence="2" id="KW-0378">Hydrolase</keyword>
<dbReference type="PANTHER" id="PTHR11845">
    <property type="entry name" value="5'-DEOXYNUCLEOTIDASE HDDC2"/>
    <property type="match status" value="1"/>
</dbReference>
<organism evidence="4 5">
    <name type="scientific">Floccifex porci</name>
    <dbReference type="NCBI Taxonomy" id="2606629"/>
    <lineage>
        <taxon>Bacteria</taxon>
        <taxon>Bacillati</taxon>
        <taxon>Bacillota</taxon>
        <taxon>Erysipelotrichia</taxon>
        <taxon>Erysipelotrichales</taxon>
        <taxon>Erysipelotrichaceae</taxon>
        <taxon>Floccifex</taxon>
    </lineage>
</organism>
<dbReference type="InterPro" id="IPR039356">
    <property type="entry name" value="YfbR/HDDC2"/>
</dbReference>
<dbReference type="GO" id="GO:0002953">
    <property type="term" value="F:5'-deoxynucleotidase activity"/>
    <property type="evidence" value="ECO:0007669"/>
    <property type="project" value="InterPro"/>
</dbReference>
<dbReference type="AlphaFoldDB" id="A0A7X2N4L3"/>
<dbReference type="Gene3D" id="1.10.3210.10">
    <property type="entry name" value="Hypothetical protein af1432"/>
    <property type="match status" value="1"/>
</dbReference>
<dbReference type="Proteomes" id="UP000470082">
    <property type="component" value="Unassembled WGS sequence"/>
</dbReference>
<comment type="caution">
    <text evidence="4">The sequence shown here is derived from an EMBL/GenBank/DDBJ whole genome shotgun (WGS) entry which is preliminary data.</text>
</comment>
<dbReference type="PANTHER" id="PTHR11845:SF13">
    <property type="entry name" value="5'-DEOXYNUCLEOTIDASE HDDC2"/>
    <property type="match status" value="1"/>
</dbReference>
<name>A0A7X2N4L3_9FIRM</name>
<sequence>MERLQQQLNFLLEMDKEKSIKRQTRCTDHHMENDAEHAWHIALACLILSEYANEKIDVFKTVAMLLIHDVVEIDAGDTYAYDTQGQMQAHDKETKACNRLFSLLPADQKKLYIALWKEFEENETKEANFAHAMDNLMPVLLNNQDDGYMWRKNEVPLSKILKRQENTKKGSECLYDQIIEILKQNIEKHNIVKDCEI</sequence>
<dbReference type="GO" id="GO:0005737">
    <property type="term" value="C:cytoplasm"/>
    <property type="evidence" value="ECO:0007669"/>
    <property type="project" value="TreeGrafter"/>
</dbReference>
<evidence type="ECO:0000256" key="1">
    <source>
        <dbReference type="ARBA" id="ARBA00022723"/>
    </source>
</evidence>
<reference evidence="4 5" key="1">
    <citation type="submission" date="2019-08" db="EMBL/GenBank/DDBJ databases">
        <title>In-depth cultivation of the pig gut microbiome towards novel bacterial diversity and tailored functional studies.</title>
        <authorList>
            <person name="Wylensek D."/>
            <person name="Hitch T.C.A."/>
            <person name="Clavel T."/>
        </authorList>
    </citation>
    <scope>NUCLEOTIDE SEQUENCE [LARGE SCALE GENOMIC DNA]</scope>
    <source>
        <strain evidence="4 5">LKV-178-WT-2G</strain>
    </source>
</reference>
<dbReference type="Pfam" id="PF13023">
    <property type="entry name" value="HD_3"/>
    <property type="match status" value="1"/>
</dbReference>
<protein>
    <submittedName>
        <fullName evidence="4">HD domain-containing protein</fullName>
    </submittedName>
</protein>
<dbReference type="RefSeq" id="WP_154461437.1">
    <property type="nucleotide sequence ID" value="NZ_JAQYTQ010000107.1"/>
</dbReference>
<proteinExistence type="predicted"/>
<evidence type="ECO:0000313" key="5">
    <source>
        <dbReference type="Proteomes" id="UP000470082"/>
    </source>
</evidence>
<evidence type="ECO:0000259" key="3">
    <source>
        <dbReference type="Pfam" id="PF13023"/>
    </source>
</evidence>
<evidence type="ECO:0000256" key="2">
    <source>
        <dbReference type="ARBA" id="ARBA00022801"/>
    </source>
</evidence>
<keyword evidence="1" id="KW-0479">Metal-binding</keyword>